<dbReference type="Pfam" id="PF12833">
    <property type="entry name" value="HTH_18"/>
    <property type="match status" value="1"/>
</dbReference>
<dbReference type="EMBL" id="JACIER010000011">
    <property type="protein sequence ID" value="MBB4045066.1"/>
    <property type="molecule type" value="Genomic_DNA"/>
</dbReference>
<dbReference type="PROSITE" id="PS01124">
    <property type="entry name" value="HTH_ARAC_FAMILY_2"/>
    <property type="match status" value="1"/>
</dbReference>
<reference evidence="5" key="1">
    <citation type="submission" date="2020-08" db="EMBL/GenBank/DDBJ databases">
        <title>Genomic Encyclopedia of Type Strains, Phase IV (KMG-IV): sequencing the most valuable type-strain genomes for metagenomic binning, comparative biology and taxonomic classification.</title>
        <authorList>
            <person name="Goeker M."/>
        </authorList>
    </citation>
    <scope>NUCLEOTIDE SEQUENCE [LARGE SCALE GENOMIC DNA]</scope>
    <source>
        <strain evidence="5">DSM 105720</strain>
    </source>
</reference>
<keyword evidence="3" id="KW-0804">Transcription</keyword>
<proteinExistence type="predicted"/>
<organism evidence="5 6">
    <name type="scientific">Bacteroides reticulotermitis</name>
    <dbReference type="NCBI Taxonomy" id="1133319"/>
    <lineage>
        <taxon>Bacteria</taxon>
        <taxon>Pseudomonadati</taxon>
        <taxon>Bacteroidota</taxon>
        <taxon>Bacteroidia</taxon>
        <taxon>Bacteroidales</taxon>
        <taxon>Bacteroidaceae</taxon>
        <taxon>Bacteroides</taxon>
    </lineage>
</organism>
<name>A0A840D0F9_9BACE</name>
<sequence>MIKKETGKSAQEYIRLKLIDLAKERICDLSKMISEVAYELGFQYPQYFTRMFKKQVSVSPNEYRNRADLN</sequence>
<keyword evidence="6" id="KW-1185">Reference proteome</keyword>
<dbReference type="PANTHER" id="PTHR43280">
    <property type="entry name" value="ARAC-FAMILY TRANSCRIPTIONAL REGULATOR"/>
    <property type="match status" value="1"/>
</dbReference>
<keyword evidence="1" id="KW-0805">Transcription regulation</keyword>
<dbReference type="PRINTS" id="PR00032">
    <property type="entry name" value="HTHARAC"/>
</dbReference>
<keyword evidence="2" id="KW-0238">DNA-binding</keyword>
<dbReference type="SMART" id="SM00342">
    <property type="entry name" value="HTH_ARAC"/>
    <property type="match status" value="1"/>
</dbReference>
<dbReference type="GO" id="GO:0003700">
    <property type="term" value="F:DNA-binding transcription factor activity"/>
    <property type="evidence" value="ECO:0007669"/>
    <property type="project" value="InterPro"/>
</dbReference>
<dbReference type="GO" id="GO:0043565">
    <property type="term" value="F:sequence-specific DNA binding"/>
    <property type="evidence" value="ECO:0007669"/>
    <property type="project" value="InterPro"/>
</dbReference>
<evidence type="ECO:0000259" key="4">
    <source>
        <dbReference type="PROSITE" id="PS01124"/>
    </source>
</evidence>
<dbReference type="AlphaFoldDB" id="A0A840D0F9"/>
<dbReference type="InterPro" id="IPR020449">
    <property type="entry name" value="Tscrpt_reg_AraC-type_HTH"/>
</dbReference>
<dbReference type="InterPro" id="IPR009057">
    <property type="entry name" value="Homeodomain-like_sf"/>
</dbReference>
<accession>A0A840D0F9</accession>
<dbReference type="PANTHER" id="PTHR43280:SF32">
    <property type="entry name" value="TRANSCRIPTIONAL REGULATORY PROTEIN"/>
    <property type="match status" value="1"/>
</dbReference>
<gene>
    <name evidence="5" type="ORF">GGR06_002868</name>
</gene>
<feature type="domain" description="HTH araC/xylS-type" evidence="4">
    <location>
        <begin position="1"/>
        <end position="66"/>
    </location>
</feature>
<evidence type="ECO:0000313" key="6">
    <source>
        <dbReference type="Proteomes" id="UP000560658"/>
    </source>
</evidence>
<dbReference type="InterPro" id="IPR018060">
    <property type="entry name" value="HTH_AraC"/>
</dbReference>
<dbReference type="Gene3D" id="1.10.10.60">
    <property type="entry name" value="Homeodomain-like"/>
    <property type="match status" value="1"/>
</dbReference>
<dbReference type="Proteomes" id="UP000560658">
    <property type="component" value="Unassembled WGS sequence"/>
</dbReference>
<evidence type="ECO:0000256" key="3">
    <source>
        <dbReference type="ARBA" id="ARBA00023163"/>
    </source>
</evidence>
<evidence type="ECO:0000313" key="5">
    <source>
        <dbReference type="EMBL" id="MBB4045066.1"/>
    </source>
</evidence>
<evidence type="ECO:0000256" key="1">
    <source>
        <dbReference type="ARBA" id="ARBA00023015"/>
    </source>
</evidence>
<comment type="caution">
    <text evidence="5">The sequence shown here is derived from an EMBL/GenBank/DDBJ whole genome shotgun (WGS) entry which is preliminary data.</text>
</comment>
<protein>
    <submittedName>
        <fullName evidence="5">YesN/AraC family two-component response regulator</fullName>
    </submittedName>
</protein>
<evidence type="ECO:0000256" key="2">
    <source>
        <dbReference type="ARBA" id="ARBA00023125"/>
    </source>
</evidence>
<dbReference type="SUPFAM" id="SSF46689">
    <property type="entry name" value="Homeodomain-like"/>
    <property type="match status" value="1"/>
</dbReference>